<name>A0A316V176_9BASI</name>
<dbReference type="SUPFAM" id="SSF55785">
    <property type="entry name" value="PYP-like sensor domain (PAS domain)"/>
    <property type="match status" value="1"/>
</dbReference>
<dbReference type="InterPro" id="IPR035965">
    <property type="entry name" value="PAS-like_dom_sf"/>
</dbReference>
<feature type="region of interest" description="Disordered" evidence="1">
    <location>
        <begin position="353"/>
        <end position="394"/>
    </location>
</feature>
<feature type="region of interest" description="Disordered" evidence="1">
    <location>
        <begin position="1"/>
        <end position="37"/>
    </location>
</feature>
<organism evidence="3 4">
    <name type="scientific">Meira miltonrushii</name>
    <dbReference type="NCBI Taxonomy" id="1280837"/>
    <lineage>
        <taxon>Eukaryota</taxon>
        <taxon>Fungi</taxon>
        <taxon>Dikarya</taxon>
        <taxon>Basidiomycota</taxon>
        <taxon>Ustilaginomycotina</taxon>
        <taxon>Exobasidiomycetes</taxon>
        <taxon>Exobasidiales</taxon>
        <taxon>Brachybasidiaceae</taxon>
        <taxon>Meira</taxon>
    </lineage>
</organism>
<keyword evidence="4" id="KW-1185">Reference proteome</keyword>
<evidence type="ECO:0000256" key="1">
    <source>
        <dbReference type="SAM" id="MobiDB-lite"/>
    </source>
</evidence>
<dbReference type="InParanoid" id="A0A316V176"/>
<dbReference type="PROSITE" id="PS50112">
    <property type="entry name" value="PAS"/>
    <property type="match status" value="1"/>
</dbReference>
<dbReference type="GeneID" id="37019783"/>
<dbReference type="RefSeq" id="XP_025351608.1">
    <property type="nucleotide sequence ID" value="XM_025498002.1"/>
</dbReference>
<feature type="compositionally biased region" description="Polar residues" evidence="1">
    <location>
        <begin position="370"/>
        <end position="394"/>
    </location>
</feature>
<dbReference type="EMBL" id="KZ819612">
    <property type="protein sequence ID" value="PWN31306.1"/>
    <property type="molecule type" value="Genomic_DNA"/>
</dbReference>
<dbReference type="Proteomes" id="UP000245771">
    <property type="component" value="Unassembled WGS sequence"/>
</dbReference>
<evidence type="ECO:0000313" key="3">
    <source>
        <dbReference type="EMBL" id="PWN31306.1"/>
    </source>
</evidence>
<dbReference type="OrthoDB" id="2162994at2759"/>
<dbReference type="Gene3D" id="3.30.450.20">
    <property type="entry name" value="PAS domain"/>
    <property type="match status" value="1"/>
</dbReference>
<evidence type="ECO:0000259" key="2">
    <source>
        <dbReference type="PROSITE" id="PS50112"/>
    </source>
</evidence>
<dbReference type="STRING" id="1280837.A0A316V176"/>
<feature type="domain" description="PAS" evidence="2">
    <location>
        <begin position="139"/>
        <end position="174"/>
    </location>
</feature>
<dbReference type="InterPro" id="IPR000014">
    <property type="entry name" value="PAS"/>
</dbReference>
<protein>
    <recommendedName>
        <fullName evidence="2">PAS domain-containing protein</fullName>
    </recommendedName>
</protein>
<evidence type="ECO:0000313" key="4">
    <source>
        <dbReference type="Proteomes" id="UP000245771"/>
    </source>
</evidence>
<proteinExistence type="predicted"/>
<dbReference type="AlphaFoldDB" id="A0A316V176"/>
<sequence>MGSRHSDFQRQRSALLLIDPPPRSNNDPSPRQDDAFISPSSFPVFEPIFSFDIMQQSNHTNTQRSTAQQERIHFSKAKPHCQILTPFPLWLDKRFIDQEKADLTEKHKSKQKTPSEDVRCSSTRLSEGQDRFDVATFAFLHFDPTLEESLGYSVDSLIGTSILDFMHPNEATEIGLKILHVSMYMKSVASLGSDQQLTDIPLELIGDDMLLCFFHAVEKRSIHDDQREKSQWLSQKHFQILTNGTTSSKILFSWPPPRLFDLASYHSDSSGTESYNDGSYFADDLARSAIETKIGEENLGMNQFVTACTRQQIIEGKITADGVSIEFIVTLIPRGDIKFAIFSISRAEHINQEAGHSSSRGDQIFPVLTPNHQSQPSTIANPEQQKQSSFSQTPPDLTFSKSIFSFPSMAAAPSAFTSQTPQTFNIMPATGMMVDDEMREPGRRLSARVKTITSQDPFRFPMNDDKL</sequence>
<accession>A0A316V176</accession>
<gene>
    <name evidence="3" type="ORF">FA14DRAFT_158852</name>
</gene>
<feature type="region of interest" description="Disordered" evidence="1">
    <location>
        <begin position="103"/>
        <end position="122"/>
    </location>
</feature>
<feature type="compositionally biased region" description="Basic and acidic residues" evidence="1">
    <location>
        <begin position="1"/>
        <end position="10"/>
    </location>
</feature>
<reference evidence="3 4" key="1">
    <citation type="journal article" date="2018" name="Mol. Biol. Evol.">
        <title>Broad Genomic Sampling Reveals a Smut Pathogenic Ancestry of the Fungal Clade Ustilaginomycotina.</title>
        <authorList>
            <person name="Kijpornyongpan T."/>
            <person name="Mondo S.J."/>
            <person name="Barry K."/>
            <person name="Sandor L."/>
            <person name="Lee J."/>
            <person name="Lipzen A."/>
            <person name="Pangilinan J."/>
            <person name="LaButti K."/>
            <person name="Hainaut M."/>
            <person name="Henrissat B."/>
            <person name="Grigoriev I.V."/>
            <person name="Spatafora J.W."/>
            <person name="Aime M.C."/>
        </authorList>
    </citation>
    <scope>NUCLEOTIDE SEQUENCE [LARGE SCALE GENOMIC DNA]</scope>
    <source>
        <strain evidence="3 4">MCA 3882</strain>
    </source>
</reference>